<dbReference type="PANTHER" id="PTHR17575:SF1">
    <property type="entry name" value="UROCORTIN-3"/>
    <property type="match status" value="1"/>
</dbReference>
<comment type="subunit">
    <text evidence="3">Binds with high affinity to CRF receptors 2-alpha and 2-beta.</text>
</comment>
<keyword evidence="5" id="KW-0372">Hormone</keyword>
<dbReference type="Pfam" id="PF00473">
    <property type="entry name" value="CRF"/>
    <property type="match status" value="1"/>
</dbReference>
<keyword evidence="6" id="KW-0732">Signal</keyword>
<evidence type="ECO:0000256" key="5">
    <source>
        <dbReference type="ARBA" id="ARBA00022702"/>
    </source>
</evidence>
<keyword evidence="4" id="KW-0964">Secreted</keyword>
<dbReference type="GO" id="GO:0007586">
    <property type="term" value="P:digestion"/>
    <property type="evidence" value="ECO:0007669"/>
    <property type="project" value="InterPro"/>
</dbReference>
<evidence type="ECO:0000256" key="4">
    <source>
        <dbReference type="ARBA" id="ARBA00022525"/>
    </source>
</evidence>
<comment type="subcellular location">
    <subcellularLocation>
        <location evidence="1">Secreted</location>
    </subcellularLocation>
</comment>
<dbReference type="GO" id="GO:0005615">
    <property type="term" value="C:extracellular space"/>
    <property type="evidence" value="ECO:0007669"/>
    <property type="project" value="InterPro"/>
</dbReference>
<dbReference type="InterPro" id="IPR024270">
    <property type="entry name" value="Urocortin_II/III"/>
</dbReference>
<evidence type="ECO:0000256" key="3">
    <source>
        <dbReference type="ARBA" id="ARBA00011328"/>
    </source>
</evidence>
<proteinExistence type="inferred from homology"/>
<dbReference type="InterPro" id="IPR000187">
    <property type="entry name" value="CRF"/>
</dbReference>
<dbReference type="GO" id="GO:0009755">
    <property type="term" value="P:hormone-mediated signaling pathway"/>
    <property type="evidence" value="ECO:0007669"/>
    <property type="project" value="TreeGrafter"/>
</dbReference>
<organism evidence="9 10">
    <name type="scientific">Coturnix japonica</name>
    <name type="common">Japanese quail</name>
    <name type="synonym">Coturnix coturnix japonica</name>
    <dbReference type="NCBI Taxonomy" id="93934"/>
    <lineage>
        <taxon>Eukaryota</taxon>
        <taxon>Metazoa</taxon>
        <taxon>Chordata</taxon>
        <taxon>Craniata</taxon>
        <taxon>Vertebrata</taxon>
        <taxon>Euteleostomi</taxon>
        <taxon>Archelosauria</taxon>
        <taxon>Archosauria</taxon>
        <taxon>Dinosauria</taxon>
        <taxon>Saurischia</taxon>
        <taxon>Theropoda</taxon>
        <taxon>Coelurosauria</taxon>
        <taxon>Aves</taxon>
        <taxon>Neognathae</taxon>
        <taxon>Galloanserae</taxon>
        <taxon>Galliformes</taxon>
        <taxon>Phasianidae</taxon>
        <taxon>Perdicinae</taxon>
        <taxon>Coturnix</taxon>
    </lineage>
</organism>
<feature type="domain" description="Corticotropin-releasing factor" evidence="8">
    <location>
        <begin position="121"/>
        <end position="157"/>
    </location>
</feature>
<protein>
    <recommendedName>
        <fullName evidence="8">Corticotropin-releasing factor domain-containing protein</fullName>
    </recommendedName>
</protein>
<dbReference type="GO" id="GO:0031669">
    <property type="term" value="P:cellular response to nutrient levels"/>
    <property type="evidence" value="ECO:0007669"/>
    <property type="project" value="TreeGrafter"/>
</dbReference>
<evidence type="ECO:0000256" key="7">
    <source>
        <dbReference type="ARBA" id="ARBA00025160"/>
    </source>
</evidence>
<evidence type="ECO:0000313" key="9">
    <source>
        <dbReference type="Ensembl" id="ENSCJPP00005017032.1"/>
    </source>
</evidence>
<evidence type="ECO:0000259" key="8">
    <source>
        <dbReference type="Pfam" id="PF00473"/>
    </source>
</evidence>
<evidence type="ECO:0000256" key="1">
    <source>
        <dbReference type="ARBA" id="ARBA00004613"/>
    </source>
</evidence>
<dbReference type="GO" id="GO:0005179">
    <property type="term" value="F:hormone activity"/>
    <property type="evidence" value="ECO:0007669"/>
    <property type="project" value="UniProtKB-KW"/>
</dbReference>
<evidence type="ECO:0000256" key="6">
    <source>
        <dbReference type="ARBA" id="ARBA00022729"/>
    </source>
</evidence>
<dbReference type="GO" id="GO:0051431">
    <property type="term" value="F:corticotropin-releasing hormone receptor 2 binding"/>
    <property type="evidence" value="ECO:0007669"/>
    <property type="project" value="InterPro"/>
</dbReference>
<evidence type="ECO:0000313" key="10">
    <source>
        <dbReference type="Proteomes" id="UP000694412"/>
    </source>
</evidence>
<comment type="function">
    <text evidence="7">Suppresses food intake, delays gastric emptying and decreases heat-induced edema. Might represent an endogenous ligand for maintaining homeostasis after stress.</text>
</comment>
<sequence length="161" mass="17057">MLPSPHHHPIPALPPPRPLVVNGTGGTRWGGDAECCALFLQAVLLPFLLLPWSMVQGLNLQHGPALPGAPWHEGGWDNEGSSGVMLGLPGARRGHGSRDGSQLDGTTQAAAVKSSKARKVSLSLDVPTHILRILLDLAREKELQARAAANAELMARIGEKK</sequence>
<evidence type="ECO:0000256" key="2">
    <source>
        <dbReference type="ARBA" id="ARBA00009287"/>
    </source>
</evidence>
<dbReference type="Gene3D" id="6.10.250.1920">
    <property type="match status" value="1"/>
</dbReference>
<keyword evidence="10" id="KW-1185">Reference proteome</keyword>
<dbReference type="Proteomes" id="UP000694412">
    <property type="component" value="Chromosome 12"/>
</dbReference>
<dbReference type="Ensembl" id="ENSCJPT00005023815.1">
    <property type="protein sequence ID" value="ENSCJPP00005017032.1"/>
    <property type="gene ID" value="ENSCJPG00005013945.1"/>
</dbReference>
<comment type="similarity">
    <text evidence="2">Belongs to the sauvagine/corticotropin-releasing factor/urotensin I family.</text>
</comment>
<accession>A0A8C2TQP6</accession>
<dbReference type="AlphaFoldDB" id="A0A8C2TQP6"/>
<reference evidence="9" key="1">
    <citation type="submission" date="2015-11" db="EMBL/GenBank/DDBJ databases">
        <authorList>
            <consortium name="International Coturnix japonica Genome Analysis Consortium"/>
            <person name="Warren W."/>
            <person name="Burt D.W."/>
            <person name="Antin P.B."/>
            <person name="Lanford R."/>
            <person name="Gros J."/>
            <person name="Wilson R.K."/>
        </authorList>
    </citation>
    <scope>NUCLEOTIDE SEQUENCE [LARGE SCALE GENOMIC DNA]</scope>
</reference>
<dbReference type="GO" id="GO:0007189">
    <property type="term" value="P:adenylate cyclase-activating G protein-coupled receptor signaling pathway"/>
    <property type="evidence" value="ECO:0007669"/>
    <property type="project" value="TreeGrafter"/>
</dbReference>
<dbReference type="PANTHER" id="PTHR17575">
    <property type="entry name" value="UROCORTIN-2 AND 3"/>
    <property type="match status" value="1"/>
</dbReference>
<reference evidence="9" key="3">
    <citation type="submission" date="2025-09" db="UniProtKB">
        <authorList>
            <consortium name="Ensembl"/>
        </authorList>
    </citation>
    <scope>IDENTIFICATION</scope>
</reference>
<reference evidence="9" key="2">
    <citation type="submission" date="2025-08" db="UniProtKB">
        <authorList>
            <consortium name="Ensembl"/>
        </authorList>
    </citation>
    <scope>IDENTIFICATION</scope>
</reference>
<dbReference type="GeneTree" id="ENSGT01030000235510"/>
<name>A0A8C2TQP6_COTJA</name>